<sequence>MEVAHEYCYALVSKLNREIFRVCSECATPSLDSLKKTNTSSIASCASLFDLNVQDCQTLIKAFFFFYLIQYLHRLMNEMNKNLLHETFSFSTSI</sequence>
<dbReference type="Proteomes" id="UP001419268">
    <property type="component" value="Unassembled WGS sequence"/>
</dbReference>
<evidence type="ECO:0000313" key="2">
    <source>
        <dbReference type="Proteomes" id="UP001419268"/>
    </source>
</evidence>
<protein>
    <submittedName>
        <fullName evidence="1">Uncharacterized protein</fullName>
    </submittedName>
</protein>
<proteinExistence type="predicted"/>
<keyword evidence="2" id="KW-1185">Reference proteome</keyword>
<comment type="caution">
    <text evidence="1">The sequence shown here is derived from an EMBL/GenBank/DDBJ whole genome shotgun (WGS) entry which is preliminary data.</text>
</comment>
<reference evidence="1 2" key="1">
    <citation type="submission" date="2024-01" db="EMBL/GenBank/DDBJ databases">
        <title>Genome assemblies of Stephania.</title>
        <authorList>
            <person name="Yang L."/>
        </authorList>
    </citation>
    <scope>NUCLEOTIDE SEQUENCE [LARGE SCALE GENOMIC DNA]</scope>
    <source>
        <strain evidence="1">JXDWG</strain>
        <tissue evidence="1">Leaf</tissue>
    </source>
</reference>
<gene>
    <name evidence="1" type="ORF">Scep_025600</name>
</gene>
<evidence type="ECO:0000313" key="1">
    <source>
        <dbReference type="EMBL" id="KAK9094131.1"/>
    </source>
</evidence>
<name>A0AAP0EII5_9MAGN</name>
<organism evidence="1 2">
    <name type="scientific">Stephania cephalantha</name>
    <dbReference type="NCBI Taxonomy" id="152367"/>
    <lineage>
        <taxon>Eukaryota</taxon>
        <taxon>Viridiplantae</taxon>
        <taxon>Streptophyta</taxon>
        <taxon>Embryophyta</taxon>
        <taxon>Tracheophyta</taxon>
        <taxon>Spermatophyta</taxon>
        <taxon>Magnoliopsida</taxon>
        <taxon>Ranunculales</taxon>
        <taxon>Menispermaceae</taxon>
        <taxon>Menispermoideae</taxon>
        <taxon>Cissampelideae</taxon>
        <taxon>Stephania</taxon>
    </lineage>
</organism>
<dbReference type="AlphaFoldDB" id="A0AAP0EII5"/>
<accession>A0AAP0EII5</accession>
<dbReference type="EMBL" id="JBBNAG010000011">
    <property type="protein sequence ID" value="KAK9094131.1"/>
    <property type="molecule type" value="Genomic_DNA"/>
</dbReference>